<accession>A0A284QWB9</accession>
<reference evidence="2" key="1">
    <citation type="journal article" date="2017" name="Nat. Ecol. Evol.">
        <title>Genome expansion and lineage-specific genetic innovations in the forest pathogenic fungi Armillaria.</title>
        <authorList>
            <person name="Sipos G."/>
            <person name="Prasanna A.N."/>
            <person name="Walter M.C."/>
            <person name="O'Connor E."/>
            <person name="Balint B."/>
            <person name="Krizsan K."/>
            <person name="Kiss B."/>
            <person name="Hess J."/>
            <person name="Varga T."/>
            <person name="Slot J."/>
            <person name="Riley R."/>
            <person name="Boka B."/>
            <person name="Rigling D."/>
            <person name="Barry K."/>
            <person name="Lee J."/>
            <person name="Mihaltcheva S."/>
            <person name="LaButti K."/>
            <person name="Lipzen A."/>
            <person name="Waldron R."/>
            <person name="Moloney N.M."/>
            <person name="Sperisen C."/>
            <person name="Kredics L."/>
            <person name="Vagvoelgyi C."/>
            <person name="Patrignani A."/>
            <person name="Fitzpatrick D."/>
            <person name="Nagy I."/>
            <person name="Doyle S."/>
            <person name="Anderson J.B."/>
            <person name="Grigoriev I.V."/>
            <person name="Gueldener U."/>
            <person name="Muensterkoetter M."/>
            <person name="Nagy L.G."/>
        </authorList>
    </citation>
    <scope>NUCLEOTIDE SEQUENCE [LARGE SCALE GENOMIC DNA]</scope>
    <source>
        <strain evidence="2">C18/9</strain>
    </source>
</reference>
<dbReference type="EMBL" id="FUEG01000002">
    <property type="protein sequence ID" value="SJL00729.1"/>
    <property type="molecule type" value="Genomic_DNA"/>
</dbReference>
<organism evidence="1 2">
    <name type="scientific">Armillaria ostoyae</name>
    <name type="common">Armillaria root rot fungus</name>
    <dbReference type="NCBI Taxonomy" id="47428"/>
    <lineage>
        <taxon>Eukaryota</taxon>
        <taxon>Fungi</taxon>
        <taxon>Dikarya</taxon>
        <taxon>Basidiomycota</taxon>
        <taxon>Agaricomycotina</taxon>
        <taxon>Agaricomycetes</taxon>
        <taxon>Agaricomycetidae</taxon>
        <taxon>Agaricales</taxon>
        <taxon>Marasmiineae</taxon>
        <taxon>Physalacriaceae</taxon>
        <taxon>Armillaria</taxon>
    </lineage>
</organism>
<dbReference type="AlphaFoldDB" id="A0A284QWB9"/>
<gene>
    <name evidence="1" type="ORF">ARMOST_04043</name>
</gene>
<sequence length="386" mass="43754">MAASFFLLTNTMEAQPWSPSVNSPSVGFSVEMMANLREIQHQINSRFPNTMLAFRLDLLSMDAISGLISSHQYEHLKFHEFLPANSPLRIFSTQYCFENRYALLSLLLLPCLLLFVTISSASKRAYKCKENFHLQALSTVVIPTRNHSQSIKYRVKWKDRQMELSLSALVEKVKAGSIELRNPREDLSDMFRERLKVHGWRIGLDIEPVWSTRTMAWLLKGHFLCSVASKGPPPLLLSKNPSTLYLDVVPHSQTKASVASVIKSLTAGSTATIEFTTISPQIAWMSKEFVLCSLPLRTSTPLLVSLTGILCICAPARIKSVVNISEKYANALNNEAEKLVEDRTSRIAFIDQYGLEIWRERRFLMYWEAGLLGAGHVTRWMVELQQ</sequence>
<keyword evidence="2" id="KW-1185">Reference proteome</keyword>
<evidence type="ECO:0000313" key="2">
    <source>
        <dbReference type="Proteomes" id="UP000219338"/>
    </source>
</evidence>
<name>A0A284QWB9_ARMOS</name>
<dbReference type="Proteomes" id="UP000219338">
    <property type="component" value="Unassembled WGS sequence"/>
</dbReference>
<proteinExistence type="predicted"/>
<protein>
    <submittedName>
        <fullName evidence="1">Uncharacterized protein</fullName>
    </submittedName>
</protein>
<dbReference type="OrthoDB" id="3059868at2759"/>
<evidence type="ECO:0000313" key="1">
    <source>
        <dbReference type="EMBL" id="SJL00729.1"/>
    </source>
</evidence>
<dbReference type="OMA" id="PFFPRAY"/>